<feature type="compositionally biased region" description="Polar residues" evidence="1">
    <location>
        <begin position="382"/>
        <end position="395"/>
    </location>
</feature>
<feature type="domain" description="SAM" evidence="3">
    <location>
        <begin position="181"/>
        <end position="245"/>
    </location>
</feature>
<dbReference type="SMART" id="SM00233">
    <property type="entry name" value="PH"/>
    <property type="match status" value="1"/>
</dbReference>
<evidence type="ECO:0000256" key="1">
    <source>
        <dbReference type="SAM" id="MobiDB-lite"/>
    </source>
</evidence>
<evidence type="ECO:0000259" key="2">
    <source>
        <dbReference type="PROSITE" id="PS50003"/>
    </source>
</evidence>
<sequence length="817" mass="90091">MDYRYGYDMNYVMVPQKQETLPLFPPRTAFSRPSSEATEIFEDEDKYSASYDESPMRSVASLETGSVSTMSTPDNVTTPDSTGLTAFDFHIEDKEISGPSGPSLFRPAIASSCKLGTETDRLYSETPVSATGPFHHRASKLDPLRRDTPVPNRTNAETPQPSYVLYAERASVADSITAQDWSPTEVVQWMRNLGFEDDIVQKFFYNDISGSILLGLQSEDLKELDIMSFGKRHRVMSSIQSLRSSTSLSSTAPSSSQNSSVSNDVSSTQRTSTVRSSSSYQSCSTTDEDTSSRRPRRGRQNSSPDVIRKGDIGPGDSVSIVAIEQLLPKMHHCSKGENCRKWQKQQAKIASMVNGLPIDSFGRRAIVTGDPGNPKTAPNLLKSPTKSDATPSLVASSDAMGPGQTPAFQLSRERLKEVESQNPQQNVLQFLKLQNQGLSKLQTANNPATPPGEHLASPDSGSPDSAKITPTLAEKIGQLPRLEIPCIYDPADSAVSGAMSAQKTVTPSILFKRGQIHAYDTTAIPGGQRLGLGDTTISPGDFYRLDPSYRIETETPFSETDAPITAIPIGPVAREESQSVPPNMRFGNNRFVMAEPVIRPSSTKADNHRRYPSIQAVSTMGPLKEGQTLSPIETPDDLRKTPRAPHCRSNNLFTTDPNEQDNVKHKGWMRKRKTNKFFIPEWHPAFYKLEGTELTEHRNEQEDTPLDYIDVDDYAVACSSLASTSKLSAAFKKRILKRKDNVAQDSTFAFSLVPAPDHNSTSVDRKVLFLNGPKSHHFTVDTRDERIDWMRELMLARAVKRGRESGAAINVNGNNMI</sequence>
<accession>A0A9W9MIS8</accession>
<dbReference type="SUPFAM" id="SSF47769">
    <property type="entry name" value="SAM/Pointed domain"/>
    <property type="match status" value="1"/>
</dbReference>
<dbReference type="PROSITE" id="PS50105">
    <property type="entry name" value="SAM_DOMAIN"/>
    <property type="match status" value="1"/>
</dbReference>
<feature type="compositionally biased region" description="Polar residues" evidence="1">
    <location>
        <begin position="648"/>
        <end position="657"/>
    </location>
</feature>
<dbReference type="EMBL" id="JAPQKR010000013">
    <property type="protein sequence ID" value="KAJ5202045.1"/>
    <property type="molecule type" value="Genomic_DNA"/>
</dbReference>
<dbReference type="SUPFAM" id="SSF50729">
    <property type="entry name" value="PH domain-like"/>
    <property type="match status" value="1"/>
</dbReference>
<dbReference type="GeneID" id="83181071"/>
<dbReference type="RefSeq" id="XP_058307961.1">
    <property type="nucleotide sequence ID" value="XM_058453770.1"/>
</dbReference>
<dbReference type="Pfam" id="PF07647">
    <property type="entry name" value="SAM_2"/>
    <property type="match status" value="1"/>
</dbReference>
<dbReference type="CDD" id="cd09535">
    <property type="entry name" value="SAM_BOI-like_fungal"/>
    <property type="match status" value="1"/>
</dbReference>
<feature type="region of interest" description="Disordered" evidence="1">
    <location>
        <begin position="125"/>
        <end position="158"/>
    </location>
</feature>
<name>A0A9W9MIS8_9EURO</name>
<feature type="region of interest" description="Disordered" evidence="1">
    <location>
        <begin position="367"/>
        <end position="406"/>
    </location>
</feature>
<dbReference type="SMART" id="SM00454">
    <property type="entry name" value="SAM"/>
    <property type="match status" value="1"/>
</dbReference>
<dbReference type="InterPro" id="IPR001660">
    <property type="entry name" value="SAM"/>
</dbReference>
<dbReference type="OrthoDB" id="422827at2759"/>
<dbReference type="Gene3D" id="2.30.29.30">
    <property type="entry name" value="Pleckstrin-homology domain (PH domain)/Phosphotyrosine-binding domain (PTB)"/>
    <property type="match status" value="1"/>
</dbReference>
<evidence type="ECO:0000313" key="5">
    <source>
        <dbReference type="Proteomes" id="UP001150904"/>
    </source>
</evidence>
<dbReference type="Gene3D" id="1.10.150.50">
    <property type="entry name" value="Transcription Factor, Ets-1"/>
    <property type="match status" value="1"/>
</dbReference>
<organism evidence="4 5">
    <name type="scientific">Penicillium cinerascens</name>
    <dbReference type="NCBI Taxonomy" id="70096"/>
    <lineage>
        <taxon>Eukaryota</taxon>
        <taxon>Fungi</taxon>
        <taxon>Dikarya</taxon>
        <taxon>Ascomycota</taxon>
        <taxon>Pezizomycotina</taxon>
        <taxon>Eurotiomycetes</taxon>
        <taxon>Eurotiomycetidae</taxon>
        <taxon>Eurotiales</taxon>
        <taxon>Aspergillaceae</taxon>
        <taxon>Penicillium</taxon>
    </lineage>
</organism>
<feature type="region of interest" description="Disordered" evidence="1">
    <location>
        <begin position="244"/>
        <end position="314"/>
    </location>
</feature>
<feature type="region of interest" description="Disordered" evidence="1">
    <location>
        <begin position="441"/>
        <end position="468"/>
    </location>
</feature>
<feature type="compositionally biased region" description="Low complexity" evidence="1">
    <location>
        <begin position="244"/>
        <end position="285"/>
    </location>
</feature>
<dbReference type="Pfam" id="PF00169">
    <property type="entry name" value="PH"/>
    <property type="match status" value="1"/>
</dbReference>
<dbReference type="Proteomes" id="UP001150904">
    <property type="component" value="Unassembled WGS sequence"/>
</dbReference>
<evidence type="ECO:0000259" key="3">
    <source>
        <dbReference type="PROSITE" id="PS50105"/>
    </source>
</evidence>
<protein>
    <submittedName>
        <fullName evidence="4">Sterile alpha motif type 2</fullName>
    </submittedName>
</protein>
<comment type="caution">
    <text evidence="4">The sequence shown here is derived from an EMBL/GenBank/DDBJ whole genome shotgun (WGS) entry which is preliminary data.</text>
</comment>
<dbReference type="InterPro" id="IPR011993">
    <property type="entry name" value="PH-like_dom_sf"/>
</dbReference>
<reference evidence="4" key="1">
    <citation type="submission" date="2022-12" db="EMBL/GenBank/DDBJ databases">
        <authorList>
            <person name="Petersen C."/>
        </authorList>
    </citation>
    <scope>NUCLEOTIDE SEQUENCE</scope>
    <source>
        <strain evidence="4">IBT 15544</strain>
    </source>
</reference>
<proteinExistence type="predicted"/>
<dbReference type="InterPro" id="IPR013761">
    <property type="entry name" value="SAM/pointed_sf"/>
</dbReference>
<feature type="region of interest" description="Disordered" evidence="1">
    <location>
        <begin position="624"/>
        <end position="665"/>
    </location>
</feature>
<evidence type="ECO:0000313" key="4">
    <source>
        <dbReference type="EMBL" id="KAJ5202045.1"/>
    </source>
</evidence>
<feature type="domain" description="PH" evidence="2">
    <location>
        <begin position="662"/>
        <end position="798"/>
    </location>
</feature>
<gene>
    <name evidence="4" type="ORF">N7498_006708</name>
</gene>
<feature type="compositionally biased region" description="Basic and acidic residues" evidence="1">
    <location>
        <begin position="139"/>
        <end position="148"/>
    </location>
</feature>
<dbReference type="InterPro" id="IPR001849">
    <property type="entry name" value="PH_domain"/>
</dbReference>
<keyword evidence="5" id="KW-1185">Reference proteome</keyword>
<dbReference type="AlphaFoldDB" id="A0A9W9MIS8"/>
<dbReference type="PROSITE" id="PS50003">
    <property type="entry name" value="PH_DOMAIN"/>
    <property type="match status" value="1"/>
</dbReference>
<reference evidence="4" key="2">
    <citation type="journal article" date="2023" name="IMA Fungus">
        <title>Comparative genomic study of the Penicillium genus elucidates a diverse pangenome and 15 lateral gene transfer events.</title>
        <authorList>
            <person name="Petersen C."/>
            <person name="Sorensen T."/>
            <person name="Nielsen M.R."/>
            <person name="Sondergaard T.E."/>
            <person name="Sorensen J.L."/>
            <person name="Fitzpatrick D.A."/>
            <person name="Frisvad J.C."/>
            <person name="Nielsen K.L."/>
        </authorList>
    </citation>
    <scope>NUCLEOTIDE SEQUENCE</scope>
    <source>
        <strain evidence="4">IBT 15544</strain>
    </source>
</reference>